<name>A0A6L2JTG6_TANCI</name>
<feature type="region of interest" description="Disordered" evidence="4">
    <location>
        <begin position="1632"/>
        <end position="1668"/>
    </location>
</feature>
<dbReference type="GO" id="GO:0016787">
    <property type="term" value="F:hydrolase activity"/>
    <property type="evidence" value="ECO:0007669"/>
    <property type="project" value="UniProtKB-KW"/>
</dbReference>
<dbReference type="Pfam" id="PF07727">
    <property type="entry name" value="RVT_2"/>
    <property type="match status" value="1"/>
</dbReference>
<dbReference type="InterPro" id="IPR036397">
    <property type="entry name" value="RNaseH_sf"/>
</dbReference>
<feature type="compositionally biased region" description="Basic and acidic residues" evidence="4">
    <location>
        <begin position="389"/>
        <end position="409"/>
    </location>
</feature>
<proteinExistence type="predicted"/>
<feature type="compositionally biased region" description="Polar residues" evidence="4">
    <location>
        <begin position="1421"/>
        <end position="1454"/>
    </location>
</feature>
<sequence>MWRLRIEQYFQIQDYALWDVIENGNFFKPVAQTVEGSSTPYIPGPVTANEKIQKKNDVKARSMLLMALPNENLMTFNQYKDAKSLFDAITTRFGRNDTTRKTQKTLLKQMYENFSAQSTKSLDFIFNRLQKINMTFVSTPSTSNNDDVSTVFGVSTASPQVSTTNLSDATMYAFMANQPNGFVHGDLEQIHDDDLEKMDLKWQLSWLSMKAKRVPRNQENRTRNQETTRRTINVEDASSKTMVAIDGANFHWSYMADDEAPTNMAFMAFSDSKNECLLNENIAVLKRDILIKDSEIAVLKSKLEKISKEKDDIEIKIKKFENASQSLDKLIGSQVTNKSKRGVGYVSYNVVPPPRTGRFSPPRIDLFHTGLPEFAEPSVESYGSLRTGSQKERNESPPEIDRNTVKPSVDKVEVDIPKQNDKPARRPVKYAEMYRTQRPRGNQRNWNNLKSHQLGNISYLTDFKEFDGGYVAFWEGAKGGKITGKGIIKTGKLDFKDVYFIKELKFNLFSVSQMCDKKNNVLFTDIECFVLSLDFKLVDESHVLLKVPRKNNMYSVDTKNIVPKKDLTCLVTKATNDESMLWHMRLGHINFKNINKLVKENLVRENGIKREYSVARTPQQNRVAESRNRTLIKAARTMLADSKLPSTFWAEAVNIACYVQSRVLVVKRYFKTPYELFRGRTPSLSFMRPFGCHVTILNTLDHLGKFDGKSDEGFFVGYSINSKAFRVYNTRTRKVEENLHINFLENKPIIVGDGPKWLFDIDALTESMNYVPVIAGTNSNDFARKGASFDADSDGDNKDNDGPCKEIEIDNQERPNAKNSTKDVNTAGPIINTVSPNINTASLTVNTVRLSDDFFGADNDMRSLDGIEVDISNISTTYLVPTTLNTRIYKDHSLDNVIGDMQSGVQTRRMTVITNEQGFISAIYEEKTHECLHTCLFACFLSKEKPKRITNVLKDPAWVEATQEELLQFHLQKVWTLVDLPRGKRAIGTKWVFRNKKDKRDIIIRNKARLVAQGFTQEEGIDYDKVFAPVARIEAIRLIKEEVYVCQPPGFEDPDYPDKVYKVEKALYRLHQALRAWYETLAKYILENGFHRGKIDQTLFIKRQKDDILLVQVYVDDIIFGSTKKELCTEFEELMHDKFQMSSMGELTFFLGLQSASTPMDKEKALLKDLDGDDVDVHLYRSMIRYLKGQPKLGLWYPRDSPFDLVAYTDSDYDGASLDKKSTSGGCQFLGCRMISWQCKKQTVVATSTTKAEYVAAASYCGQFWRTASARTLDNGEIELNATVDGQDKAITEASVRRHLKLADADGISTLPTTKIFEQLSLMGNMKREFRGFLGVETTLFPTMLVSKQLSQGEGPTSPVGTQHTPTVIETSPQLQNISKTYRKTRTRIRRIGIRIPQSNVPSSVADEAITKEMHDGLGRATTTASSLETEQSSGNISKTQTKATPSSPTSLRASSKGGLRCHVTMGHKAVYNKALITLTKRVKKLEKKLKHKRRRAVFDSSEDEEASLDKEDSPKQDRIIEDKNVNLVKSSKQGEAHETTGHIMESDDTEVVDFSIASPEKDDDEITLAKTLVNIKKSAAKDKGKAIMQESEPPKKIKKKEMIQISLDKEMALRFIESIRNFVPMESECQIANSKAGEGSSKEGESLKRPAEEELGQEQQKKQKVKEDLSQERLQQIMVIIPEQGIHVEALQNKEDLVKLWSLVKERFNSSNPTEDKEIALWIELKRLFKPVEDDKLGALLMMLVQKLQVDEHNEMAEELLRKIFMQAGRPRNKLLKNDKQLVLFFGHTIAAAVSDGGHRSKFYWDGTDLVRLATGPDLVRGKLIQKLLLNQKCMGYLVRAYYSISSTKYYKDESCWNADVKSKTTEDIIRNKSFIEVLVLNHYVLVKNVVHLFDHRLILMRELNVDYGPIHFRLFHSWFHKNGFDKMVEDSWKSSALLEQNSIIKLKKKLQSLKTSIKQWLRYEKLRLNNTKMVIQNRLFDLDKHIDLGSGNEDLVSDRAKLLQELFYLNSKTSLYLFQKAKIRWAIEGDENSKYFHGIINKKRSQLAIREVLAEGKWIMDPSNIKQEFLNHFANRFATPNSPKVILKSHFPNVLTSDQLEDLEKNISYEKIKKVVWECGTNKSSGPDGFIFEFFRRSWKIIDEVVVVAVSEFFSSGILPPGCNSLFIALIPKTQDAKDKQNVTTIVNVLKCLFLASGLKINLHNSKLMGIGIPQAKVRLAAESTGCSAFVSLFNFLGVKVGGMMSRRSSLDEVIGKLSSCLSKWKLKALSIGGRLTLIKKLALIDWQKVFASKKNDGLGAMYGKRGALDSLQVVSSRSSPWMDIIRKFKRLSLKEVPLKLTYPRLFSLELDKNKSIADKMRDTSLISSFRRVPRDWGGRRVIVVDLVFGVKLLWLRFCVFWRDNIRVWMDWEVWRVKEDILELSSFQQSGWLVEDLDELRCSAQCLTQLRIFKRSLLEICLFTVLRHPINSISSQVGIVAFFLGSYHRVVSFCGHQFLPTEVIGDLFLVRVDQERIVKRVTTSSHRYILNEKGGPKEDECIMSYQSQRVSIWEGAEVVHLQARVFMERCNQFTCDAILEGDC</sequence>
<evidence type="ECO:0000256" key="2">
    <source>
        <dbReference type="ARBA" id="ARBA00022801"/>
    </source>
</evidence>
<feature type="coiled-coil region" evidence="3">
    <location>
        <begin position="296"/>
        <end position="323"/>
    </location>
</feature>
<evidence type="ECO:0000259" key="5">
    <source>
        <dbReference type="Pfam" id="PF07727"/>
    </source>
</evidence>
<dbReference type="GO" id="GO:0046872">
    <property type="term" value="F:metal ion binding"/>
    <property type="evidence" value="ECO:0007669"/>
    <property type="project" value="UniProtKB-KW"/>
</dbReference>
<dbReference type="CDD" id="cd09272">
    <property type="entry name" value="RNase_HI_RT_Ty1"/>
    <property type="match status" value="1"/>
</dbReference>
<keyword evidence="1" id="KW-0479">Metal-binding</keyword>
<dbReference type="Pfam" id="PF25597">
    <property type="entry name" value="SH3_retrovirus"/>
    <property type="match status" value="1"/>
</dbReference>
<protein>
    <submittedName>
        <fullName evidence="8">Uncharacterized protein</fullName>
    </submittedName>
</protein>
<dbReference type="InterPro" id="IPR039537">
    <property type="entry name" value="Retrotran_Ty1/copia-like"/>
</dbReference>
<feature type="domain" description="Reverse transcriptase Ty1/copia-type" evidence="5">
    <location>
        <begin position="1039"/>
        <end position="1154"/>
    </location>
</feature>
<evidence type="ECO:0000256" key="1">
    <source>
        <dbReference type="ARBA" id="ARBA00022723"/>
    </source>
</evidence>
<evidence type="ECO:0000256" key="3">
    <source>
        <dbReference type="SAM" id="Coils"/>
    </source>
</evidence>
<evidence type="ECO:0000256" key="4">
    <source>
        <dbReference type="SAM" id="MobiDB-lite"/>
    </source>
</evidence>
<dbReference type="Gene3D" id="3.30.420.10">
    <property type="entry name" value="Ribonuclease H-like superfamily/Ribonuclease H"/>
    <property type="match status" value="1"/>
</dbReference>
<evidence type="ECO:0000313" key="8">
    <source>
        <dbReference type="EMBL" id="GEU40286.1"/>
    </source>
</evidence>
<feature type="region of interest" description="Disordered" evidence="4">
    <location>
        <begin position="1491"/>
        <end position="1518"/>
    </location>
</feature>
<evidence type="ECO:0000259" key="7">
    <source>
        <dbReference type="Pfam" id="PF25597"/>
    </source>
</evidence>
<keyword evidence="2" id="KW-0378">Hydrolase</keyword>
<feature type="region of interest" description="Disordered" evidence="4">
    <location>
        <begin position="378"/>
        <end position="409"/>
    </location>
</feature>
<dbReference type="PANTHER" id="PTHR42648">
    <property type="entry name" value="TRANSPOSASE, PUTATIVE-RELATED"/>
    <property type="match status" value="1"/>
</dbReference>
<dbReference type="InterPro" id="IPR043502">
    <property type="entry name" value="DNA/RNA_pol_sf"/>
</dbReference>
<feature type="domain" description="Retroviral polymerase SH3-like" evidence="7">
    <location>
        <begin position="692"/>
        <end position="747"/>
    </location>
</feature>
<dbReference type="PANTHER" id="PTHR42648:SF32">
    <property type="entry name" value="RIBONUCLEASE H-LIKE DOMAIN, GAG-PRE-INTEGRASE DOMAIN PROTEIN-RELATED"/>
    <property type="match status" value="1"/>
</dbReference>
<feature type="region of interest" description="Disordered" evidence="4">
    <location>
        <begin position="1419"/>
        <end position="1459"/>
    </location>
</feature>
<comment type="caution">
    <text evidence="8">The sequence shown here is derived from an EMBL/GenBank/DDBJ whole genome shotgun (WGS) entry which is preliminary data.</text>
</comment>
<accession>A0A6L2JTG6</accession>
<dbReference type="Pfam" id="PF13976">
    <property type="entry name" value="gag_pre-integrs"/>
    <property type="match status" value="1"/>
</dbReference>
<reference evidence="8" key="1">
    <citation type="journal article" date="2019" name="Sci. Rep.">
        <title>Draft genome of Tanacetum cinerariifolium, the natural source of mosquito coil.</title>
        <authorList>
            <person name="Yamashiro T."/>
            <person name="Shiraishi A."/>
            <person name="Satake H."/>
            <person name="Nakayama K."/>
        </authorList>
    </citation>
    <scope>NUCLEOTIDE SEQUENCE</scope>
</reference>
<dbReference type="InterPro" id="IPR013103">
    <property type="entry name" value="RVT_2"/>
</dbReference>
<dbReference type="GO" id="GO:0003676">
    <property type="term" value="F:nucleic acid binding"/>
    <property type="evidence" value="ECO:0007669"/>
    <property type="project" value="InterPro"/>
</dbReference>
<dbReference type="InterPro" id="IPR012337">
    <property type="entry name" value="RNaseH-like_sf"/>
</dbReference>
<feature type="compositionally biased region" description="Basic and acidic residues" evidence="4">
    <location>
        <begin position="1508"/>
        <end position="1518"/>
    </location>
</feature>
<dbReference type="SUPFAM" id="SSF53098">
    <property type="entry name" value="Ribonuclease H-like"/>
    <property type="match status" value="1"/>
</dbReference>
<dbReference type="EMBL" id="BKCJ010001283">
    <property type="protein sequence ID" value="GEU40286.1"/>
    <property type="molecule type" value="Genomic_DNA"/>
</dbReference>
<dbReference type="InterPro" id="IPR057670">
    <property type="entry name" value="SH3_retrovirus"/>
</dbReference>
<feature type="compositionally biased region" description="Basic and acidic residues" evidence="4">
    <location>
        <begin position="1641"/>
        <end position="1653"/>
    </location>
</feature>
<keyword evidence="3" id="KW-0175">Coiled coil</keyword>
<evidence type="ECO:0000259" key="6">
    <source>
        <dbReference type="Pfam" id="PF13976"/>
    </source>
</evidence>
<feature type="domain" description="GAG-pre-integrase" evidence="6">
    <location>
        <begin position="552"/>
        <end position="606"/>
    </location>
</feature>
<organism evidence="8">
    <name type="scientific">Tanacetum cinerariifolium</name>
    <name type="common">Dalmatian daisy</name>
    <name type="synonym">Chrysanthemum cinerariifolium</name>
    <dbReference type="NCBI Taxonomy" id="118510"/>
    <lineage>
        <taxon>Eukaryota</taxon>
        <taxon>Viridiplantae</taxon>
        <taxon>Streptophyta</taxon>
        <taxon>Embryophyta</taxon>
        <taxon>Tracheophyta</taxon>
        <taxon>Spermatophyta</taxon>
        <taxon>Magnoliopsida</taxon>
        <taxon>eudicotyledons</taxon>
        <taxon>Gunneridae</taxon>
        <taxon>Pentapetalae</taxon>
        <taxon>asterids</taxon>
        <taxon>campanulids</taxon>
        <taxon>Asterales</taxon>
        <taxon>Asteraceae</taxon>
        <taxon>Asteroideae</taxon>
        <taxon>Anthemideae</taxon>
        <taxon>Anthemidinae</taxon>
        <taxon>Tanacetum</taxon>
    </lineage>
</organism>
<gene>
    <name evidence="8" type="ORF">Tci_012264</name>
</gene>
<dbReference type="SUPFAM" id="SSF56672">
    <property type="entry name" value="DNA/RNA polymerases"/>
    <property type="match status" value="1"/>
</dbReference>
<dbReference type="InterPro" id="IPR025724">
    <property type="entry name" value="GAG-pre-integrase_dom"/>
</dbReference>